<evidence type="ECO:0000256" key="2">
    <source>
        <dbReference type="ARBA" id="ARBA00023015"/>
    </source>
</evidence>
<proteinExistence type="predicted"/>
<evidence type="ECO:0000259" key="5">
    <source>
        <dbReference type="PROSITE" id="PS50949"/>
    </source>
</evidence>
<dbReference type="GO" id="GO:0003700">
    <property type="term" value="F:DNA-binding transcription factor activity"/>
    <property type="evidence" value="ECO:0007669"/>
    <property type="project" value="InterPro"/>
</dbReference>
<dbReference type="eggNOG" id="COG1609">
    <property type="taxonomic scope" value="Bacteria"/>
</dbReference>
<dbReference type="PROSITE" id="PS50949">
    <property type="entry name" value="HTH_GNTR"/>
    <property type="match status" value="1"/>
</dbReference>
<accession>E1R7K8</accession>
<dbReference type="CDD" id="cd06267">
    <property type="entry name" value="PBP1_LacI_sugar_binding-like"/>
    <property type="match status" value="1"/>
</dbReference>
<dbReference type="AlphaFoldDB" id="E1R7K8"/>
<sequence>MPKGRTRKVAEIKQKLIDRIASGYYQSGDRFFSNRAIAARFHISYMTAHRLLKELEEEGYLGRKAQSGSFVKGEHHTYDAVGLYVSERAQIKTSYSAFLLHKLVLRLEAVDLPHKIVWTDRNTVLEDDLYPVMIDTGYLQMQLYRQNIFGFLLNQKAAPGLSSIWVDSVYIDNYSGGTAAAQIFKEYLSLDAYLVFAGPEDDERSRARVSGFLSEFPDAQVVSAGTWHFEEALRHVPTLFGTEVEKEKCAVFCCNDKLASAVIHYCSDSGIAPPFIMGFDNMPVSEELNFSTIAVPWDEMVERTVECCVSRLGGDGSSTRHIVLNTKPLLRGLSLRH</sequence>
<feature type="domain" description="HTH gntR-type" evidence="5">
    <location>
        <begin position="6"/>
        <end position="74"/>
    </location>
</feature>
<dbReference type="RefSeq" id="WP_013256172.1">
    <property type="nucleotide sequence ID" value="NC_014364.1"/>
</dbReference>
<keyword evidence="2" id="KW-0805">Transcription regulation</keyword>
<dbReference type="InterPro" id="IPR036388">
    <property type="entry name" value="WH-like_DNA-bd_sf"/>
</dbReference>
<dbReference type="SUPFAM" id="SSF46785">
    <property type="entry name" value="Winged helix' DNA-binding domain"/>
    <property type="match status" value="1"/>
</dbReference>
<name>E1R7K8_SEDSS</name>
<evidence type="ECO:0000256" key="3">
    <source>
        <dbReference type="ARBA" id="ARBA00023125"/>
    </source>
</evidence>
<organism evidence="6 7">
    <name type="scientific">Sediminispirochaeta smaragdinae (strain DSM 11293 / JCM 15392 / SEBR 4228)</name>
    <name type="common">Spirochaeta smaragdinae</name>
    <dbReference type="NCBI Taxonomy" id="573413"/>
    <lineage>
        <taxon>Bacteria</taxon>
        <taxon>Pseudomonadati</taxon>
        <taxon>Spirochaetota</taxon>
        <taxon>Spirochaetia</taxon>
        <taxon>Spirochaetales</taxon>
        <taxon>Spirochaetaceae</taxon>
        <taxon>Sediminispirochaeta</taxon>
    </lineage>
</organism>
<dbReference type="SUPFAM" id="SSF53822">
    <property type="entry name" value="Periplasmic binding protein-like I"/>
    <property type="match status" value="1"/>
</dbReference>
<dbReference type="CDD" id="cd07377">
    <property type="entry name" value="WHTH_GntR"/>
    <property type="match status" value="1"/>
</dbReference>
<reference evidence="6 7" key="1">
    <citation type="journal article" date="2010" name="Stand. Genomic Sci.">
        <title>Complete genome sequence of Spirochaeta smaragdinae type strain (SEBR 4228).</title>
        <authorList>
            <person name="Mavromatis K."/>
            <person name="Yasawong M."/>
            <person name="Chertkov O."/>
            <person name="Lapidus A."/>
            <person name="Lucas S."/>
            <person name="Nolan M."/>
            <person name="Del Rio T.G."/>
            <person name="Tice H."/>
            <person name="Cheng J.F."/>
            <person name="Pitluck S."/>
            <person name="Liolios K."/>
            <person name="Ivanova N."/>
            <person name="Tapia R."/>
            <person name="Han C."/>
            <person name="Bruce D."/>
            <person name="Goodwin L."/>
            <person name="Pati A."/>
            <person name="Chen A."/>
            <person name="Palaniappan K."/>
            <person name="Land M."/>
            <person name="Hauser L."/>
            <person name="Chang Y.J."/>
            <person name="Jeffries C.D."/>
            <person name="Detter J.C."/>
            <person name="Rohde M."/>
            <person name="Brambilla E."/>
            <person name="Spring S."/>
            <person name="Goker M."/>
            <person name="Sikorski J."/>
            <person name="Woyke T."/>
            <person name="Bristow J."/>
            <person name="Eisen J.A."/>
            <person name="Markowitz V."/>
            <person name="Hugenholtz P."/>
            <person name="Klenk H.P."/>
            <person name="Kyrpides N.C."/>
        </authorList>
    </citation>
    <scope>NUCLEOTIDE SEQUENCE [LARGE SCALE GENOMIC DNA]</scope>
    <source>
        <strain evidence="7">DSM 11293 / JCM 15392 / SEBR 4228</strain>
    </source>
</reference>
<dbReference type="InterPro" id="IPR028082">
    <property type="entry name" value="Peripla_BP_I"/>
</dbReference>
<evidence type="ECO:0000313" key="6">
    <source>
        <dbReference type="EMBL" id="ADK82713.1"/>
    </source>
</evidence>
<evidence type="ECO:0000313" key="7">
    <source>
        <dbReference type="Proteomes" id="UP000002318"/>
    </source>
</evidence>
<dbReference type="STRING" id="573413.Spirs_3627"/>
<evidence type="ECO:0000256" key="4">
    <source>
        <dbReference type="ARBA" id="ARBA00023163"/>
    </source>
</evidence>
<dbReference type="Gene3D" id="1.10.10.10">
    <property type="entry name" value="Winged helix-like DNA-binding domain superfamily/Winged helix DNA-binding domain"/>
    <property type="match status" value="1"/>
</dbReference>
<keyword evidence="4" id="KW-0804">Transcription</keyword>
<dbReference type="InterPro" id="IPR036390">
    <property type="entry name" value="WH_DNA-bd_sf"/>
</dbReference>
<dbReference type="InterPro" id="IPR025997">
    <property type="entry name" value="SBP_2_dom"/>
</dbReference>
<dbReference type="Gene3D" id="3.40.50.2300">
    <property type="match status" value="1"/>
</dbReference>
<dbReference type="SMART" id="SM00345">
    <property type="entry name" value="HTH_GNTR"/>
    <property type="match status" value="1"/>
</dbReference>
<dbReference type="Pfam" id="PF13407">
    <property type="entry name" value="Peripla_BP_4"/>
    <property type="match status" value="1"/>
</dbReference>
<dbReference type="InterPro" id="IPR000524">
    <property type="entry name" value="Tscrpt_reg_HTH_GntR"/>
</dbReference>
<dbReference type="PANTHER" id="PTHR30146:SF148">
    <property type="entry name" value="HTH-TYPE TRANSCRIPTIONAL REPRESSOR PURR-RELATED"/>
    <property type="match status" value="1"/>
</dbReference>
<dbReference type="HOGENOM" id="CLU_823631_0_0_12"/>
<gene>
    <name evidence="6" type="ordered locus">Spirs_3627</name>
</gene>
<protein>
    <submittedName>
        <fullName evidence="6">Regulatory protein GntR HTH</fullName>
    </submittedName>
</protein>
<keyword evidence="1" id="KW-0678">Repressor</keyword>
<dbReference type="Pfam" id="PF00392">
    <property type="entry name" value="GntR"/>
    <property type="match status" value="1"/>
</dbReference>
<keyword evidence="7" id="KW-1185">Reference proteome</keyword>
<dbReference type="EMBL" id="CP002116">
    <property type="protein sequence ID" value="ADK82713.1"/>
    <property type="molecule type" value="Genomic_DNA"/>
</dbReference>
<dbReference type="GO" id="GO:0000976">
    <property type="term" value="F:transcription cis-regulatory region binding"/>
    <property type="evidence" value="ECO:0007669"/>
    <property type="project" value="TreeGrafter"/>
</dbReference>
<dbReference type="KEGG" id="ssm:Spirs_3627"/>
<dbReference type="Proteomes" id="UP000002318">
    <property type="component" value="Chromosome"/>
</dbReference>
<evidence type="ECO:0000256" key="1">
    <source>
        <dbReference type="ARBA" id="ARBA00022491"/>
    </source>
</evidence>
<dbReference type="PANTHER" id="PTHR30146">
    <property type="entry name" value="LACI-RELATED TRANSCRIPTIONAL REPRESSOR"/>
    <property type="match status" value="1"/>
</dbReference>
<keyword evidence="3" id="KW-0238">DNA-binding</keyword>
<dbReference type="OrthoDB" id="9804020at2"/>